<comment type="caution">
    <text evidence="1">The sequence shown here is derived from an EMBL/GenBank/DDBJ whole genome shotgun (WGS) entry which is preliminary data.</text>
</comment>
<dbReference type="PANTHER" id="PTHR43372:SF1">
    <property type="entry name" value="LD38433P"/>
    <property type="match status" value="1"/>
</dbReference>
<name>A0A2A4J4X1_HELVI</name>
<organism evidence="1">
    <name type="scientific">Heliothis virescens</name>
    <name type="common">Tobacco budworm moth</name>
    <dbReference type="NCBI Taxonomy" id="7102"/>
    <lineage>
        <taxon>Eukaryota</taxon>
        <taxon>Metazoa</taxon>
        <taxon>Ecdysozoa</taxon>
        <taxon>Arthropoda</taxon>
        <taxon>Hexapoda</taxon>
        <taxon>Insecta</taxon>
        <taxon>Pterygota</taxon>
        <taxon>Neoptera</taxon>
        <taxon>Endopterygota</taxon>
        <taxon>Lepidoptera</taxon>
        <taxon>Glossata</taxon>
        <taxon>Ditrysia</taxon>
        <taxon>Noctuoidea</taxon>
        <taxon>Noctuidae</taxon>
        <taxon>Heliothinae</taxon>
        <taxon>Heliothis</taxon>
    </lineage>
</organism>
<dbReference type="PANTHER" id="PTHR43372">
    <property type="entry name" value="FATTY-ACID AMIDE HYDROLASE"/>
    <property type="match status" value="1"/>
</dbReference>
<dbReference type="STRING" id="7102.A0A2A4J4X1"/>
<gene>
    <name evidence="1" type="ORF">B5V51_7074</name>
</gene>
<dbReference type="SUPFAM" id="SSF75304">
    <property type="entry name" value="Amidase signature (AS) enzymes"/>
    <property type="match status" value="1"/>
</dbReference>
<dbReference type="InterPro" id="IPR052739">
    <property type="entry name" value="FAAH2"/>
</dbReference>
<dbReference type="GO" id="GO:0012505">
    <property type="term" value="C:endomembrane system"/>
    <property type="evidence" value="ECO:0007669"/>
    <property type="project" value="TreeGrafter"/>
</dbReference>
<dbReference type="AlphaFoldDB" id="A0A2A4J4X1"/>
<dbReference type="EMBL" id="NWSH01003110">
    <property type="protein sequence ID" value="PCG66929.1"/>
    <property type="molecule type" value="Genomic_DNA"/>
</dbReference>
<protein>
    <submittedName>
        <fullName evidence="1">Uncharacterized protein</fullName>
    </submittedName>
</protein>
<reference evidence="1" key="1">
    <citation type="submission" date="2017-09" db="EMBL/GenBank/DDBJ databases">
        <title>Contemporary evolution of a Lepidopteran species, Heliothis virescens, in response to modern agricultural practices.</title>
        <authorList>
            <person name="Fritz M.L."/>
            <person name="Deyonke A.M."/>
            <person name="Papanicolaou A."/>
            <person name="Micinski S."/>
            <person name="Westbrook J."/>
            <person name="Gould F."/>
        </authorList>
    </citation>
    <scope>NUCLEOTIDE SEQUENCE [LARGE SCALE GENOMIC DNA]</scope>
    <source>
        <strain evidence="1">HvINT-</strain>
        <tissue evidence="1">Whole body</tissue>
    </source>
</reference>
<evidence type="ECO:0000313" key="1">
    <source>
        <dbReference type="EMBL" id="PCG66929.1"/>
    </source>
</evidence>
<sequence length="121" mass="13994">MATNMLKHAFLIFRTYLDLFIDIIYGYFWEGARKPIPDLEKKHAMLAESAVTLAAKIRNKELKSEELVKACIERIQQVNPITNAVTDERFEDALKEAKEVDKLIETGLTDEYFQKKPFLGN</sequence>
<dbReference type="InterPro" id="IPR036928">
    <property type="entry name" value="AS_sf"/>
</dbReference>
<proteinExistence type="predicted"/>
<dbReference type="Gene3D" id="3.90.1300.10">
    <property type="entry name" value="Amidase signature (AS) domain"/>
    <property type="match status" value="1"/>
</dbReference>
<accession>A0A2A4J4X1</accession>